<dbReference type="GO" id="GO:0140359">
    <property type="term" value="F:ABC-type transporter activity"/>
    <property type="evidence" value="ECO:0007669"/>
    <property type="project" value="InterPro"/>
</dbReference>
<feature type="transmembrane region" description="Helical" evidence="10">
    <location>
        <begin position="179"/>
        <end position="200"/>
    </location>
</feature>
<dbReference type="PROSITE" id="PS51012">
    <property type="entry name" value="ABC_TM2"/>
    <property type="match status" value="1"/>
</dbReference>
<keyword evidence="6 10" id="KW-0812">Transmembrane</keyword>
<dbReference type="GO" id="GO:0043190">
    <property type="term" value="C:ATP-binding cassette (ABC) transporter complex"/>
    <property type="evidence" value="ECO:0007669"/>
    <property type="project" value="InterPro"/>
</dbReference>
<dbReference type="EMBL" id="BMGB01000001">
    <property type="protein sequence ID" value="GGB03474.1"/>
    <property type="molecule type" value="Genomic_DNA"/>
</dbReference>
<evidence type="ECO:0000313" key="12">
    <source>
        <dbReference type="EMBL" id="GGB03474.1"/>
    </source>
</evidence>
<comment type="similarity">
    <text evidence="2 10">Belongs to the ABC-2 integral membrane protein family.</text>
</comment>
<dbReference type="PANTHER" id="PTHR30413">
    <property type="entry name" value="INNER MEMBRANE TRANSPORT PERMEASE"/>
    <property type="match status" value="1"/>
</dbReference>
<name>A0A916WJD8_9MICO</name>
<evidence type="ECO:0000313" key="13">
    <source>
        <dbReference type="Proteomes" id="UP000606922"/>
    </source>
</evidence>
<evidence type="ECO:0000256" key="7">
    <source>
        <dbReference type="ARBA" id="ARBA00022989"/>
    </source>
</evidence>
<comment type="caution">
    <text evidence="12">The sequence shown here is derived from an EMBL/GenBank/DDBJ whole genome shotgun (WGS) entry which is preliminary data.</text>
</comment>
<dbReference type="PRINTS" id="PR00164">
    <property type="entry name" value="ABC2TRNSPORT"/>
</dbReference>
<evidence type="ECO:0000256" key="9">
    <source>
        <dbReference type="ARBA" id="ARBA00023251"/>
    </source>
</evidence>
<feature type="transmembrane region" description="Helical" evidence="10">
    <location>
        <begin position="37"/>
        <end position="56"/>
    </location>
</feature>
<keyword evidence="3 10" id="KW-0813">Transport</keyword>
<gene>
    <name evidence="12" type="ORF">GCM10010979_17680</name>
</gene>
<dbReference type="Pfam" id="PF01061">
    <property type="entry name" value="ABC2_membrane"/>
    <property type="match status" value="1"/>
</dbReference>
<dbReference type="AlphaFoldDB" id="A0A916WJD8"/>
<dbReference type="Proteomes" id="UP000606922">
    <property type="component" value="Unassembled WGS sequence"/>
</dbReference>
<evidence type="ECO:0000256" key="3">
    <source>
        <dbReference type="ARBA" id="ARBA00022448"/>
    </source>
</evidence>
<feature type="transmembrane region" description="Helical" evidence="10">
    <location>
        <begin position="212"/>
        <end position="230"/>
    </location>
</feature>
<comment type="subcellular location">
    <subcellularLocation>
        <location evidence="1">Cell inner membrane</location>
        <topology evidence="1">Multi-pass membrane protein</topology>
    </subcellularLocation>
    <subcellularLocation>
        <location evidence="10">Cell membrane</location>
        <topology evidence="10">Multi-pass membrane protein</topology>
    </subcellularLocation>
</comment>
<feature type="transmembrane region" description="Helical" evidence="10">
    <location>
        <begin position="148"/>
        <end position="173"/>
    </location>
</feature>
<reference evidence="12" key="2">
    <citation type="submission" date="2020-09" db="EMBL/GenBank/DDBJ databases">
        <authorList>
            <person name="Sun Q."/>
            <person name="Zhou Y."/>
        </authorList>
    </citation>
    <scope>NUCLEOTIDE SEQUENCE</scope>
    <source>
        <strain evidence="12">CGMCC 1.12813</strain>
    </source>
</reference>
<evidence type="ECO:0000256" key="4">
    <source>
        <dbReference type="ARBA" id="ARBA00022475"/>
    </source>
</evidence>
<keyword evidence="9" id="KW-0046">Antibiotic resistance</keyword>
<dbReference type="InterPro" id="IPR047817">
    <property type="entry name" value="ABC2_TM_bact-type"/>
</dbReference>
<proteinExistence type="inferred from homology"/>
<feature type="transmembrane region" description="Helical" evidence="10">
    <location>
        <begin position="115"/>
        <end position="136"/>
    </location>
</feature>
<keyword evidence="5" id="KW-0997">Cell inner membrane</keyword>
<feature type="transmembrane region" description="Helical" evidence="10">
    <location>
        <begin position="242"/>
        <end position="259"/>
    </location>
</feature>
<keyword evidence="4 10" id="KW-1003">Cell membrane</keyword>
<evidence type="ECO:0000256" key="5">
    <source>
        <dbReference type="ARBA" id="ARBA00022519"/>
    </source>
</evidence>
<dbReference type="InterPro" id="IPR013525">
    <property type="entry name" value="ABC2_TM"/>
</dbReference>
<dbReference type="PANTHER" id="PTHR30413:SF8">
    <property type="entry name" value="TRANSPORT PERMEASE PROTEIN"/>
    <property type="match status" value="1"/>
</dbReference>
<accession>A0A916WJD8</accession>
<evidence type="ECO:0000259" key="11">
    <source>
        <dbReference type="PROSITE" id="PS51012"/>
    </source>
</evidence>
<dbReference type="InterPro" id="IPR000412">
    <property type="entry name" value="ABC_2_transport"/>
</dbReference>
<feature type="domain" description="ABC transmembrane type-2" evidence="11">
    <location>
        <begin position="35"/>
        <end position="267"/>
    </location>
</feature>
<evidence type="ECO:0000256" key="8">
    <source>
        <dbReference type="ARBA" id="ARBA00023136"/>
    </source>
</evidence>
<evidence type="ECO:0000256" key="2">
    <source>
        <dbReference type="ARBA" id="ARBA00007783"/>
    </source>
</evidence>
<evidence type="ECO:0000256" key="6">
    <source>
        <dbReference type="ARBA" id="ARBA00022692"/>
    </source>
</evidence>
<evidence type="ECO:0000256" key="10">
    <source>
        <dbReference type="RuleBase" id="RU361157"/>
    </source>
</evidence>
<protein>
    <recommendedName>
        <fullName evidence="10">Transport permease protein</fullName>
    </recommendedName>
</protein>
<feature type="transmembrane region" description="Helical" evidence="10">
    <location>
        <begin position="68"/>
        <end position="95"/>
    </location>
</feature>
<keyword evidence="8 10" id="KW-0472">Membrane</keyword>
<dbReference type="RefSeq" id="WP_229733166.1">
    <property type="nucleotide sequence ID" value="NZ_BMGB01000001.1"/>
</dbReference>
<keyword evidence="7 10" id="KW-1133">Transmembrane helix</keyword>
<keyword evidence="13" id="KW-1185">Reference proteome</keyword>
<sequence>MAGTAYSVSAIWSHRQLLGLLVRREIKSRYKDSSLGLLWSLLRPITQFLIYYLAVGKILGADRQIPEYAIFVFSGLTIWALFSEILSSSTTSIIANSGLIKKVYLPREIFPLSSVGSALFNFGVQFAILLLATIVVGRPPLHGDLIYLPLSILVVLLFSFAVGLLLSSITVYLRDFQHLIEVFLLVLFWASPIVYSYALVHDALKGNWLEQIYLWNPITLVVMGFQKAMWVSGEGQIWPEDLTIRLIVIGVLSIALLWVSQRVFARLEGNFAQEL</sequence>
<dbReference type="GO" id="GO:0015920">
    <property type="term" value="P:lipopolysaccharide transport"/>
    <property type="evidence" value="ECO:0007669"/>
    <property type="project" value="TreeGrafter"/>
</dbReference>
<dbReference type="GO" id="GO:0046677">
    <property type="term" value="P:response to antibiotic"/>
    <property type="evidence" value="ECO:0007669"/>
    <property type="project" value="UniProtKB-KW"/>
</dbReference>
<reference evidence="12" key="1">
    <citation type="journal article" date="2014" name="Int. J. Syst. Evol. Microbiol.">
        <title>Complete genome sequence of Corynebacterium casei LMG S-19264T (=DSM 44701T), isolated from a smear-ripened cheese.</title>
        <authorList>
            <consortium name="US DOE Joint Genome Institute (JGI-PGF)"/>
            <person name="Walter F."/>
            <person name="Albersmeier A."/>
            <person name="Kalinowski J."/>
            <person name="Ruckert C."/>
        </authorList>
    </citation>
    <scope>NUCLEOTIDE SEQUENCE</scope>
    <source>
        <strain evidence="12">CGMCC 1.12813</strain>
    </source>
</reference>
<evidence type="ECO:0000256" key="1">
    <source>
        <dbReference type="ARBA" id="ARBA00004429"/>
    </source>
</evidence>
<organism evidence="12 13">
    <name type="scientific">Conyzicola nivalis</name>
    <dbReference type="NCBI Taxonomy" id="1477021"/>
    <lineage>
        <taxon>Bacteria</taxon>
        <taxon>Bacillati</taxon>
        <taxon>Actinomycetota</taxon>
        <taxon>Actinomycetes</taxon>
        <taxon>Micrococcales</taxon>
        <taxon>Microbacteriaceae</taxon>
        <taxon>Conyzicola</taxon>
    </lineage>
</organism>